<dbReference type="GO" id="GO:0000160">
    <property type="term" value="P:phosphorelay signal transduction system"/>
    <property type="evidence" value="ECO:0007669"/>
    <property type="project" value="InterPro"/>
</dbReference>
<dbReference type="Gene3D" id="3.40.50.2300">
    <property type="match status" value="1"/>
</dbReference>
<dbReference type="SUPFAM" id="SSF52172">
    <property type="entry name" value="CheY-like"/>
    <property type="match status" value="1"/>
</dbReference>
<organism evidence="3 4">
    <name type="scientific">Salinarimonas soli</name>
    <dbReference type="NCBI Taxonomy" id="1638099"/>
    <lineage>
        <taxon>Bacteria</taxon>
        <taxon>Pseudomonadati</taxon>
        <taxon>Pseudomonadota</taxon>
        <taxon>Alphaproteobacteria</taxon>
        <taxon>Hyphomicrobiales</taxon>
        <taxon>Salinarimonadaceae</taxon>
        <taxon>Salinarimonas</taxon>
    </lineage>
</organism>
<evidence type="ECO:0000256" key="1">
    <source>
        <dbReference type="PROSITE-ProRule" id="PRU00169"/>
    </source>
</evidence>
<keyword evidence="4" id="KW-1185">Reference proteome</keyword>
<reference evidence="3 4" key="2">
    <citation type="submission" date="2019-09" db="EMBL/GenBank/DDBJ databases">
        <authorList>
            <person name="Jin C."/>
        </authorList>
    </citation>
    <scope>NUCLEOTIDE SEQUENCE [LARGE SCALE GENOMIC DNA]</scope>
    <source>
        <strain evidence="3 4">BN140002</strain>
    </source>
</reference>
<dbReference type="AlphaFoldDB" id="A0A5B2VIV4"/>
<name>A0A5B2VIV4_9HYPH</name>
<dbReference type="OrthoDB" id="582170at2"/>
<protein>
    <submittedName>
        <fullName evidence="3">Response regulator</fullName>
    </submittedName>
</protein>
<feature type="modified residue" description="4-aspartylphosphate" evidence="1">
    <location>
        <position position="64"/>
    </location>
</feature>
<sequence>MALKGRPAAVHASRVLVVEDEFFVALELELLIHKQAPSVQVVICSSVSDARAAMAEPVGLALLDIDVLDGKTYEVAARLAEQGTPIVFISGSRPEEIPPTLRDVHFIPKPYHGPQIIEAIAPLLASGAHS</sequence>
<dbReference type="EMBL" id="VUOA01000015">
    <property type="protein sequence ID" value="KAA2238127.1"/>
    <property type="molecule type" value="Genomic_DNA"/>
</dbReference>
<dbReference type="PROSITE" id="PS50110">
    <property type="entry name" value="RESPONSE_REGULATORY"/>
    <property type="match status" value="1"/>
</dbReference>
<proteinExistence type="predicted"/>
<feature type="domain" description="Response regulatory" evidence="2">
    <location>
        <begin position="14"/>
        <end position="124"/>
    </location>
</feature>
<reference evidence="3 4" key="1">
    <citation type="submission" date="2019-09" db="EMBL/GenBank/DDBJ databases">
        <title>Salinarimonas rosea gen. nov., sp. nov., a new member of the a-2 subgroup of the Proteobacteria.</title>
        <authorList>
            <person name="Liu J."/>
        </authorList>
    </citation>
    <scope>NUCLEOTIDE SEQUENCE [LARGE SCALE GENOMIC DNA]</scope>
    <source>
        <strain evidence="3 4">BN140002</strain>
    </source>
</reference>
<keyword evidence="1" id="KW-0597">Phosphoprotein</keyword>
<dbReference type="SMART" id="SM00448">
    <property type="entry name" value="REC"/>
    <property type="match status" value="1"/>
</dbReference>
<accession>A0A5B2VIV4</accession>
<evidence type="ECO:0000313" key="4">
    <source>
        <dbReference type="Proteomes" id="UP000323142"/>
    </source>
</evidence>
<gene>
    <name evidence="3" type="ORF">F0L46_06540</name>
</gene>
<dbReference type="InterPro" id="IPR001789">
    <property type="entry name" value="Sig_transdc_resp-reg_receiver"/>
</dbReference>
<evidence type="ECO:0000313" key="3">
    <source>
        <dbReference type="EMBL" id="KAA2238127.1"/>
    </source>
</evidence>
<comment type="caution">
    <text evidence="3">The sequence shown here is derived from an EMBL/GenBank/DDBJ whole genome shotgun (WGS) entry which is preliminary data.</text>
</comment>
<evidence type="ECO:0000259" key="2">
    <source>
        <dbReference type="PROSITE" id="PS50110"/>
    </source>
</evidence>
<dbReference type="InterPro" id="IPR011006">
    <property type="entry name" value="CheY-like_superfamily"/>
</dbReference>
<dbReference type="Proteomes" id="UP000323142">
    <property type="component" value="Unassembled WGS sequence"/>
</dbReference>